<feature type="domain" description="NADH:flavin oxidoreductase/NADH oxidase N-terminal" evidence="1">
    <location>
        <begin position="4"/>
        <end position="334"/>
    </location>
</feature>
<dbReference type="EMBL" id="AB073151">
    <property type="protein sequence ID" value="BAC22644.1"/>
    <property type="molecule type" value="Genomic_DNA"/>
</dbReference>
<dbReference type="InterPro" id="IPR013785">
    <property type="entry name" value="Aldolase_TIM"/>
</dbReference>
<gene>
    <name evidence="2" type="primary">orf11</name>
</gene>
<dbReference type="PANTHER" id="PTHR22893:SF91">
    <property type="entry name" value="NADPH DEHYDROGENASE 2-RELATED"/>
    <property type="match status" value="1"/>
</dbReference>
<evidence type="ECO:0000259" key="1">
    <source>
        <dbReference type="Pfam" id="PF00724"/>
    </source>
</evidence>
<protein>
    <submittedName>
        <fullName evidence="2">Putative reductase</fullName>
    </submittedName>
</protein>
<dbReference type="SUPFAM" id="SSF51395">
    <property type="entry name" value="FMN-linked oxidoreductases"/>
    <property type="match status" value="1"/>
</dbReference>
<evidence type="ECO:0000313" key="2">
    <source>
        <dbReference type="EMBL" id="BAC22644.1"/>
    </source>
</evidence>
<organism evidence="2">
    <name type="scientific">Comamonas sp. (strain NCIMB 9872)</name>
    <dbReference type="NCBI Taxonomy" id="213664"/>
    <lineage>
        <taxon>Bacteria</taxon>
        <taxon>Pseudomonadati</taxon>
        <taxon>Pseudomonadota</taxon>
        <taxon>Betaproteobacteria</taxon>
        <taxon>Burkholderiales</taxon>
        <taxon>Comamonadaceae</taxon>
        <taxon>Comamonas</taxon>
    </lineage>
</organism>
<dbReference type="Pfam" id="PF00724">
    <property type="entry name" value="Oxidored_FMN"/>
    <property type="match status" value="1"/>
</dbReference>
<reference evidence="2" key="1">
    <citation type="journal article" date="2002" name="Appl. Environ. Microbiol.">
        <title>Cloning and characterization of a gene cluster involved in cyclopentanol metabolism in Comamonas sp. strain NCIMB 9872 and biotransformations effected by Escherichia coli-expressed cyclopentanone 1,2-monooxygenase.</title>
        <authorList>
            <person name="Iwaki H."/>
            <person name="Hasegawa Y."/>
            <person name="Wang S."/>
            <person name="Kayser M.M."/>
            <person name="Lau P.C.K."/>
        </authorList>
    </citation>
    <scope>NUCLEOTIDE SEQUENCE</scope>
    <source>
        <strain evidence="2">NCIMB 9872</strain>
    </source>
</reference>
<dbReference type="PANTHER" id="PTHR22893">
    <property type="entry name" value="NADH OXIDOREDUCTASE-RELATED"/>
    <property type="match status" value="1"/>
</dbReference>
<dbReference type="GO" id="GO:0016491">
    <property type="term" value="F:oxidoreductase activity"/>
    <property type="evidence" value="ECO:0007669"/>
    <property type="project" value="InterPro"/>
</dbReference>
<dbReference type="GO" id="GO:0005829">
    <property type="term" value="C:cytosol"/>
    <property type="evidence" value="ECO:0007669"/>
    <property type="project" value="TreeGrafter"/>
</dbReference>
<dbReference type="InterPro" id="IPR001155">
    <property type="entry name" value="OxRdtase_FMN_N"/>
</dbReference>
<dbReference type="InterPro" id="IPR045247">
    <property type="entry name" value="Oye-like"/>
</dbReference>
<dbReference type="AlphaFoldDB" id="Q8GAW8"/>
<proteinExistence type="predicted"/>
<dbReference type="CDD" id="cd02933">
    <property type="entry name" value="OYE_like_FMN"/>
    <property type="match status" value="1"/>
</dbReference>
<accession>Q8GAW8</accession>
<dbReference type="Gene3D" id="3.20.20.70">
    <property type="entry name" value="Aldolase class I"/>
    <property type="match status" value="1"/>
</dbReference>
<sequence length="372" mass="39548">MKKVFDLFDLKGLKLRNRVVMAPMSRARILDSTPDSSTALYYGQRAGAGLIIAEGANVSPQACGTMGTAGIYLPEHVAGWRLTTQAVHTAGGRIFLQLAHAGRVSHRSLQPEGAAPVSSTSKHALNTTVFGINAAGHTAPLQTSMPQCLTEQELAGIRSDFVRAARLAMQAGFDGVEIHAGNGFLFEQFINGALNDRQGLYGGAPAAHRLRFLLETLDAVASAIGPDHVGVKVTPFSRLADMPSYEGETQTWLAFANEPLLGSLAYVHAAFGDVDASFALQFRQALRGTLMRPCSPDAAAANAMLEQGLADLVVMGRPFISNPDLVERMRHGWPLSLASDTTVYGGGSAGYTDYPFYKPAQEADNSSADALV</sequence>
<name>Q8GAW8_COMS9</name>
<dbReference type="GO" id="GO:0010181">
    <property type="term" value="F:FMN binding"/>
    <property type="evidence" value="ECO:0007669"/>
    <property type="project" value="InterPro"/>
</dbReference>